<sequence length="178" mass="20634">MRCLEFHYLFKYSFETVVHAYFQKYTSGKDKNVTSVIVLEHTLDQNTGDEYIVRRGKCVNVLPSIFNKFLPFPAIEVEEKAWLSRKEKVLQLHSYNITASDYVKVEEYSTYFPSESNEKWTVMKQKGVITAFGLGPVFGKMLEAFAVRFFHHGANKGFNIMEDLLMTMHTTSNCVTEN</sequence>
<dbReference type="GO" id="GO:0005758">
    <property type="term" value="C:mitochondrial intermembrane space"/>
    <property type="evidence" value="ECO:0007669"/>
    <property type="project" value="InterPro"/>
</dbReference>
<dbReference type="Proteomes" id="UP000515163">
    <property type="component" value="Unplaced"/>
</dbReference>
<dbReference type="FunCoup" id="A0A6P8HI00">
    <property type="interactions" value="20"/>
</dbReference>
<feature type="domain" description="PRELI/MSF1" evidence="1">
    <location>
        <begin position="1"/>
        <end position="173"/>
    </location>
</feature>
<proteinExistence type="predicted"/>
<dbReference type="Pfam" id="PF04707">
    <property type="entry name" value="PRELI"/>
    <property type="match status" value="1"/>
</dbReference>
<dbReference type="InterPro" id="IPR037365">
    <property type="entry name" value="Slowmo/Ups"/>
</dbReference>
<dbReference type="AlphaFoldDB" id="A0A6P8HI00"/>
<reference evidence="3" key="1">
    <citation type="submission" date="2025-08" db="UniProtKB">
        <authorList>
            <consortium name="RefSeq"/>
        </authorList>
    </citation>
    <scope>IDENTIFICATION</scope>
    <source>
        <tissue evidence="3">Tentacle</tissue>
    </source>
</reference>
<dbReference type="OrthoDB" id="407630at2759"/>
<dbReference type="KEGG" id="aten:116292798"/>
<evidence type="ECO:0000259" key="1">
    <source>
        <dbReference type="PROSITE" id="PS50904"/>
    </source>
</evidence>
<dbReference type="RefSeq" id="XP_031556009.1">
    <property type="nucleotide sequence ID" value="XM_031700149.1"/>
</dbReference>
<evidence type="ECO:0000313" key="2">
    <source>
        <dbReference type="Proteomes" id="UP000515163"/>
    </source>
</evidence>
<dbReference type="InParanoid" id="A0A6P8HI00"/>
<accession>A0A6P8HI00</accession>
<dbReference type="PROSITE" id="PS50904">
    <property type="entry name" value="PRELI_MSF1"/>
    <property type="match status" value="1"/>
</dbReference>
<evidence type="ECO:0000313" key="3">
    <source>
        <dbReference type="RefSeq" id="XP_031556009.1"/>
    </source>
</evidence>
<name>A0A6P8HI00_ACTTE</name>
<protein>
    <submittedName>
        <fullName evidence="3">PRELI domain-containing protein 2-like</fullName>
    </submittedName>
</protein>
<dbReference type="InterPro" id="IPR006797">
    <property type="entry name" value="PRELI/MSF1_dom"/>
</dbReference>
<organism evidence="2 3">
    <name type="scientific">Actinia tenebrosa</name>
    <name type="common">Australian red waratah sea anemone</name>
    <dbReference type="NCBI Taxonomy" id="6105"/>
    <lineage>
        <taxon>Eukaryota</taxon>
        <taxon>Metazoa</taxon>
        <taxon>Cnidaria</taxon>
        <taxon>Anthozoa</taxon>
        <taxon>Hexacorallia</taxon>
        <taxon>Actiniaria</taxon>
        <taxon>Actiniidae</taxon>
        <taxon>Actinia</taxon>
    </lineage>
</organism>
<dbReference type="GeneID" id="116292798"/>
<gene>
    <name evidence="3" type="primary">LOC116292798</name>
</gene>
<keyword evidence="2" id="KW-1185">Reference proteome</keyword>
<dbReference type="PANTHER" id="PTHR11158">
    <property type="entry name" value="MSF1/PX19 RELATED"/>
    <property type="match status" value="1"/>
</dbReference>